<evidence type="ECO:0000256" key="1">
    <source>
        <dbReference type="ARBA" id="ARBA00010641"/>
    </source>
</evidence>
<comment type="caution">
    <text evidence="7">The sequence shown here is derived from an EMBL/GenBank/DDBJ whole genome shotgun (WGS) entry which is preliminary data.</text>
</comment>
<dbReference type="Pfam" id="PF04542">
    <property type="entry name" value="Sigma70_r2"/>
    <property type="match status" value="1"/>
</dbReference>
<proteinExistence type="inferred from homology"/>
<protein>
    <submittedName>
        <fullName evidence="7">RNA polymerase subunit sigma-70</fullName>
    </submittedName>
</protein>
<dbReference type="GO" id="GO:0006352">
    <property type="term" value="P:DNA-templated transcription initiation"/>
    <property type="evidence" value="ECO:0007669"/>
    <property type="project" value="InterPro"/>
</dbReference>
<organism evidence="7 8">
    <name type="scientific">Flavobacterium psychrotolerans</name>
    <dbReference type="NCBI Taxonomy" id="2169410"/>
    <lineage>
        <taxon>Bacteria</taxon>
        <taxon>Pseudomonadati</taxon>
        <taxon>Bacteroidota</taxon>
        <taxon>Flavobacteriia</taxon>
        <taxon>Flavobacteriales</taxon>
        <taxon>Flavobacteriaceae</taxon>
        <taxon>Flavobacterium</taxon>
    </lineage>
</organism>
<dbReference type="InterPro" id="IPR007627">
    <property type="entry name" value="RNA_pol_sigma70_r2"/>
</dbReference>
<name>A0A2U1JQM0_9FLAO</name>
<evidence type="ECO:0000313" key="7">
    <source>
        <dbReference type="EMBL" id="PWA07249.1"/>
    </source>
</evidence>
<evidence type="ECO:0000256" key="2">
    <source>
        <dbReference type="ARBA" id="ARBA00023015"/>
    </source>
</evidence>
<dbReference type="EMBL" id="QCZI01000001">
    <property type="protein sequence ID" value="PWA07249.1"/>
    <property type="molecule type" value="Genomic_DNA"/>
</dbReference>
<dbReference type="InterPro" id="IPR036388">
    <property type="entry name" value="WH-like_DNA-bd_sf"/>
</dbReference>
<dbReference type="Pfam" id="PF08281">
    <property type="entry name" value="Sigma70_r4_2"/>
    <property type="match status" value="1"/>
</dbReference>
<dbReference type="GO" id="GO:0016987">
    <property type="term" value="F:sigma factor activity"/>
    <property type="evidence" value="ECO:0007669"/>
    <property type="project" value="UniProtKB-KW"/>
</dbReference>
<dbReference type="SUPFAM" id="SSF88659">
    <property type="entry name" value="Sigma3 and sigma4 domains of RNA polymerase sigma factors"/>
    <property type="match status" value="1"/>
</dbReference>
<reference evidence="7 8" key="1">
    <citation type="submission" date="2018-04" db="EMBL/GenBank/DDBJ databases">
        <title>Flavobacterium sp. nov., isolated from glacier ice.</title>
        <authorList>
            <person name="Liu Q."/>
            <person name="Xin Y.-H."/>
        </authorList>
    </citation>
    <scope>NUCLEOTIDE SEQUENCE [LARGE SCALE GENOMIC DNA]</scope>
    <source>
        <strain evidence="7 8">RB1R5</strain>
    </source>
</reference>
<keyword evidence="2" id="KW-0805">Transcription regulation</keyword>
<dbReference type="PANTHER" id="PTHR43133">
    <property type="entry name" value="RNA POLYMERASE ECF-TYPE SIGMA FACTO"/>
    <property type="match status" value="1"/>
</dbReference>
<dbReference type="CDD" id="cd06171">
    <property type="entry name" value="Sigma70_r4"/>
    <property type="match status" value="1"/>
</dbReference>
<dbReference type="NCBIfam" id="TIGR02937">
    <property type="entry name" value="sigma70-ECF"/>
    <property type="match status" value="1"/>
</dbReference>
<dbReference type="GO" id="GO:0003677">
    <property type="term" value="F:DNA binding"/>
    <property type="evidence" value="ECO:0007669"/>
    <property type="project" value="InterPro"/>
</dbReference>
<dbReference type="Gene3D" id="1.10.10.10">
    <property type="entry name" value="Winged helix-like DNA-binding domain superfamily/Winged helix DNA-binding domain"/>
    <property type="match status" value="1"/>
</dbReference>
<gene>
    <name evidence="7" type="ORF">DB895_00560</name>
</gene>
<dbReference type="SUPFAM" id="SSF88946">
    <property type="entry name" value="Sigma2 domain of RNA polymerase sigma factors"/>
    <property type="match status" value="1"/>
</dbReference>
<dbReference type="Gene3D" id="1.10.1740.10">
    <property type="match status" value="1"/>
</dbReference>
<keyword evidence="8" id="KW-1185">Reference proteome</keyword>
<feature type="domain" description="RNA polymerase sigma-70 region 2" evidence="5">
    <location>
        <begin position="19"/>
        <end position="83"/>
    </location>
</feature>
<evidence type="ECO:0000256" key="4">
    <source>
        <dbReference type="ARBA" id="ARBA00023163"/>
    </source>
</evidence>
<dbReference type="OrthoDB" id="659855at2"/>
<feature type="domain" description="RNA polymerase sigma factor 70 region 4 type 2" evidence="6">
    <location>
        <begin position="114"/>
        <end position="163"/>
    </location>
</feature>
<dbReference type="RefSeq" id="WP_116723396.1">
    <property type="nucleotide sequence ID" value="NZ_QCZI01000001.1"/>
</dbReference>
<dbReference type="InterPro" id="IPR039425">
    <property type="entry name" value="RNA_pol_sigma-70-like"/>
</dbReference>
<evidence type="ECO:0000256" key="3">
    <source>
        <dbReference type="ARBA" id="ARBA00023082"/>
    </source>
</evidence>
<evidence type="ECO:0000259" key="5">
    <source>
        <dbReference type="Pfam" id="PF04542"/>
    </source>
</evidence>
<evidence type="ECO:0000259" key="6">
    <source>
        <dbReference type="Pfam" id="PF08281"/>
    </source>
</evidence>
<dbReference type="Proteomes" id="UP000245449">
    <property type="component" value="Unassembled WGS sequence"/>
</dbReference>
<keyword evidence="4" id="KW-0804">Transcription</keyword>
<keyword evidence="3" id="KW-0731">Sigma factor</keyword>
<dbReference type="InterPro" id="IPR013325">
    <property type="entry name" value="RNA_pol_sigma_r2"/>
</dbReference>
<dbReference type="InterPro" id="IPR013324">
    <property type="entry name" value="RNA_pol_sigma_r3/r4-like"/>
</dbReference>
<evidence type="ECO:0000313" key="8">
    <source>
        <dbReference type="Proteomes" id="UP000245449"/>
    </source>
</evidence>
<accession>A0A2U1JQM0</accession>
<sequence length="173" mass="19871">MDKTKIIGICNEIIFSTFFKSNVKSVRNYLYFKFGNEEQANDMVQDAFIKLWENCADVPQEKAKSFLYTVANNATLNQIAHQKVVLNYAKNNVNTDKNSVNPEFILEEEQFKIKLDKAISNLTEGQRTAFLLHRIEGKKYLEIAEILGISVKAVEKRIHGALVSLRIEIEQIK</sequence>
<dbReference type="InterPro" id="IPR013249">
    <property type="entry name" value="RNA_pol_sigma70_r4_t2"/>
</dbReference>
<dbReference type="AlphaFoldDB" id="A0A2U1JQM0"/>
<comment type="similarity">
    <text evidence="1">Belongs to the sigma-70 factor family. ECF subfamily.</text>
</comment>
<dbReference type="InterPro" id="IPR014284">
    <property type="entry name" value="RNA_pol_sigma-70_dom"/>
</dbReference>
<dbReference type="PANTHER" id="PTHR43133:SF46">
    <property type="entry name" value="RNA POLYMERASE SIGMA-70 FACTOR ECF SUBFAMILY"/>
    <property type="match status" value="1"/>
</dbReference>